<accession>A0AAV6XZP9</accession>
<name>A0AAV6XZP9_9LAMI</name>
<evidence type="ECO:0000313" key="1">
    <source>
        <dbReference type="EMBL" id="KAG8384525.1"/>
    </source>
</evidence>
<dbReference type="Proteomes" id="UP000826271">
    <property type="component" value="Unassembled WGS sequence"/>
</dbReference>
<sequence>MGREVLGRGSMLMWQVQKVACDGKKGAWKERLCLFSDQGFGICTSCLYRGKAGLEVAEAQHMMGSLDLQGAAKDIEASVNWLKANVSQNEQEGERKALTEMEVSTKTLTMVLRSERELLSHKDLEEQLAELS</sequence>
<gene>
    <name evidence="1" type="ORF">BUALT_Bualt04G0127000</name>
</gene>
<dbReference type="EMBL" id="WHWC01000004">
    <property type="protein sequence ID" value="KAG8384525.1"/>
    <property type="molecule type" value="Genomic_DNA"/>
</dbReference>
<comment type="caution">
    <text evidence="1">The sequence shown here is derived from an EMBL/GenBank/DDBJ whole genome shotgun (WGS) entry which is preliminary data.</text>
</comment>
<evidence type="ECO:0000313" key="2">
    <source>
        <dbReference type="Proteomes" id="UP000826271"/>
    </source>
</evidence>
<reference evidence="1" key="1">
    <citation type="submission" date="2019-10" db="EMBL/GenBank/DDBJ databases">
        <authorList>
            <person name="Zhang R."/>
            <person name="Pan Y."/>
            <person name="Wang J."/>
            <person name="Ma R."/>
            <person name="Yu S."/>
        </authorList>
    </citation>
    <scope>NUCLEOTIDE SEQUENCE</scope>
    <source>
        <strain evidence="1">LA-IB0</strain>
        <tissue evidence="1">Leaf</tissue>
    </source>
</reference>
<dbReference type="AlphaFoldDB" id="A0AAV6XZP9"/>
<keyword evidence="2" id="KW-1185">Reference proteome</keyword>
<organism evidence="1 2">
    <name type="scientific">Buddleja alternifolia</name>
    <dbReference type="NCBI Taxonomy" id="168488"/>
    <lineage>
        <taxon>Eukaryota</taxon>
        <taxon>Viridiplantae</taxon>
        <taxon>Streptophyta</taxon>
        <taxon>Embryophyta</taxon>
        <taxon>Tracheophyta</taxon>
        <taxon>Spermatophyta</taxon>
        <taxon>Magnoliopsida</taxon>
        <taxon>eudicotyledons</taxon>
        <taxon>Gunneridae</taxon>
        <taxon>Pentapetalae</taxon>
        <taxon>asterids</taxon>
        <taxon>lamiids</taxon>
        <taxon>Lamiales</taxon>
        <taxon>Scrophulariaceae</taxon>
        <taxon>Buddlejeae</taxon>
        <taxon>Buddleja</taxon>
    </lineage>
</organism>
<proteinExistence type="predicted"/>
<protein>
    <submittedName>
        <fullName evidence="1">Uncharacterized protein</fullName>
    </submittedName>
</protein>